<sequence length="304" mass="33390">MKKLLLALGALATLAMVAPSCKGKDPKQKQKEEVKELSVNPTSFELYKGDKIRFALTGADVNVTLVPNSVSYTLESSDANVAKVDGKVVTAMNEGNATITVKAGDKTATVALTVKGKAAIDETRFIGEDLYIPVFDGNMKAKKAEIETALFSKDWEETQKVDPKNQKIGFFFNKKKGSQLSSFGMVTYIHTPQKGSQFISCMVGTNGTGTWAQGLGREIMKRLGYEASEIEERNVDKLGPVLFGRKAGREYTVAVYHQEEKIGDEQLDVYYAEIFKPSEQSGEVFTPLSKNLNVFSPIQVISKF</sequence>
<evidence type="ECO:0000259" key="2">
    <source>
        <dbReference type="Pfam" id="PF22359"/>
    </source>
</evidence>
<dbReference type="OrthoDB" id="9980979at2"/>
<dbReference type="STRING" id="29524.SAMN02745171_00740"/>
<gene>
    <name evidence="3" type="ORF">SAMN02745171_00740</name>
</gene>
<dbReference type="EMBL" id="FUXE01000006">
    <property type="protein sequence ID" value="SJZ65353.1"/>
    <property type="molecule type" value="Genomic_DNA"/>
</dbReference>
<dbReference type="RefSeq" id="WP_078736687.1">
    <property type="nucleotide sequence ID" value="NZ_FUXE01000006.1"/>
</dbReference>
<keyword evidence="4" id="KW-1185">Reference proteome</keyword>
<dbReference type="Gene3D" id="2.60.40.1080">
    <property type="match status" value="1"/>
</dbReference>
<dbReference type="AlphaFoldDB" id="A0A1T4MEL5"/>
<evidence type="ECO:0000256" key="1">
    <source>
        <dbReference type="SAM" id="SignalP"/>
    </source>
</evidence>
<reference evidence="4" key="1">
    <citation type="submission" date="2017-02" db="EMBL/GenBank/DDBJ databases">
        <authorList>
            <person name="Varghese N."/>
            <person name="Submissions S."/>
        </authorList>
    </citation>
    <scope>NUCLEOTIDE SEQUENCE [LARGE SCALE GENOMIC DNA]</scope>
    <source>
        <strain evidence="4">ATCC 51356</strain>
    </source>
</reference>
<dbReference type="InterPro" id="IPR054604">
    <property type="entry name" value="SbsC_Big-like"/>
</dbReference>
<feature type="signal peptide" evidence="1">
    <location>
        <begin position="1"/>
        <end position="23"/>
    </location>
</feature>
<feature type="chain" id="PRO_5012074906" description="Surface layer protein bacterial Ig-like domain-containing protein" evidence="1">
    <location>
        <begin position="24"/>
        <end position="304"/>
    </location>
</feature>
<feature type="domain" description="Surface layer protein bacterial Ig-like" evidence="2">
    <location>
        <begin position="73"/>
        <end position="115"/>
    </location>
</feature>
<evidence type="ECO:0000313" key="4">
    <source>
        <dbReference type="Proteomes" id="UP000190121"/>
    </source>
</evidence>
<dbReference type="InterPro" id="IPR008964">
    <property type="entry name" value="Invasin/intimin_cell_adhesion"/>
</dbReference>
<dbReference type="SUPFAM" id="SSF49373">
    <property type="entry name" value="Invasin/intimin cell-adhesion fragments"/>
    <property type="match status" value="1"/>
</dbReference>
<accession>A0A1T4MEL5</accession>
<proteinExistence type="predicted"/>
<name>A0A1T4MEL5_9PORP</name>
<organism evidence="3 4">
    <name type="scientific">Porphyromonas circumdentaria</name>
    <dbReference type="NCBI Taxonomy" id="29524"/>
    <lineage>
        <taxon>Bacteria</taxon>
        <taxon>Pseudomonadati</taxon>
        <taxon>Bacteroidota</taxon>
        <taxon>Bacteroidia</taxon>
        <taxon>Bacteroidales</taxon>
        <taxon>Porphyromonadaceae</taxon>
        <taxon>Porphyromonas</taxon>
    </lineage>
</organism>
<dbReference type="Proteomes" id="UP000190121">
    <property type="component" value="Unassembled WGS sequence"/>
</dbReference>
<protein>
    <recommendedName>
        <fullName evidence="2">Surface layer protein bacterial Ig-like domain-containing protein</fullName>
    </recommendedName>
</protein>
<dbReference type="Pfam" id="PF22359">
    <property type="entry name" value="Big-like"/>
    <property type="match status" value="1"/>
</dbReference>
<keyword evidence="1" id="KW-0732">Signal</keyword>
<evidence type="ECO:0000313" key="3">
    <source>
        <dbReference type="EMBL" id="SJZ65353.1"/>
    </source>
</evidence>